<gene>
    <name evidence="14" type="ORF">E0L32_007262</name>
</gene>
<protein>
    <recommendedName>
        <fullName evidence="3 12">Mitochondrial import inner membrane translocase subunit Tim21</fullName>
    </recommendedName>
</protein>
<reference evidence="14 15" key="1">
    <citation type="submission" date="2019-06" db="EMBL/GenBank/DDBJ databases">
        <title>Draft genome sequence of the filamentous fungus Phialemoniopsis curvata isolated from diesel fuel.</title>
        <authorList>
            <person name="Varaljay V.A."/>
            <person name="Lyon W.J."/>
            <person name="Crouch A.L."/>
            <person name="Drake C.E."/>
            <person name="Hollomon J.M."/>
            <person name="Nadeau L.J."/>
            <person name="Nunn H.S."/>
            <person name="Stevenson B.S."/>
            <person name="Bojanowski C.L."/>
            <person name="Crookes-Goodson W.J."/>
        </authorList>
    </citation>
    <scope>NUCLEOTIDE SEQUENCE [LARGE SCALE GENOMIC DNA]</scope>
    <source>
        <strain evidence="14 15">D216</strain>
    </source>
</reference>
<dbReference type="InterPro" id="IPR013261">
    <property type="entry name" value="Tim21"/>
</dbReference>
<evidence type="ECO:0000256" key="6">
    <source>
        <dbReference type="ARBA" id="ARBA00022946"/>
    </source>
</evidence>
<sequence>MKPATLSVARYANALSSRTGSPALPLLLQRSYATQQGVGGSSSSSPSAKRRAVTPFNDDGHVPWTDLSAGEKTGRAVQQTFNLGMVVVGLVLTVLLPTRPVTGVGYLLYTEVFSPDSKVSHFNRAVDRIKKDHRCLELLGDSKTISAFGEETYNKWRRARPIASSVQKDPQGNEHLLIHFNVEGSRGRGVANIHMIKRANGSDYEYKYFYVDVKGHQRIYLENAETSSKSVDGKTRLFGIRWN</sequence>
<evidence type="ECO:0000256" key="8">
    <source>
        <dbReference type="ARBA" id="ARBA00023128"/>
    </source>
</evidence>
<evidence type="ECO:0000256" key="9">
    <source>
        <dbReference type="ARBA" id="ARBA00023136"/>
    </source>
</evidence>
<dbReference type="AlphaFoldDB" id="A0A507B3Q8"/>
<evidence type="ECO:0000256" key="12">
    <source>
        <dbReference type="RuleBase" id="RU367142"/>
    </source>
</evidence>
<keyword evidence="7" id="KW-1133">Transmembrane helix</keyword>
<dbReference type="FunFam" id="3.10.450.320:FF:000002">
    <property type="entry name" value="Mitochondrial import inner membrane translocase subunit tim21"/>
    <property type="match status" value="1"/>
</dbReference>
<dbReference type="STRING" id="1093900.A0A507B3Q8"/>
<dbReference type="PANTHER" id="PTHR13032:SF6">
    <property type="entry name" value="MITOCHONDRIAL IMPORT INNER MEMBRANE TRANSLOCASE SUBUNIT TIM21"/>
    <property type="match status" value="1"/>
</dbReference>
<keyword evidence="15" id="KW-1185">Reference proteome</keyword>
<dbReference type="GO" id="GO:0005744">
    <property type="term" value="C:TIM23 mitochondrial import inner membrane translocase complex"/>
    <property type="evidence" value="ECO:0007669"/>
    <property type="project" value="UniProtKB-UniRule"/>
</dbReference>
<keyword evidence="5 12" id="KW-0999">Mitochondrion inner membrane</keyword>
<comment type="function">
    <text evidence="10">Essential component of the TIM23 complex, a complex that mediates the translocation of transit peptide-containing proteins across the mitochondrial inner membrane. Required to keep the TOM and the TIM23 complexes in close contact. At some point, it is released from the TOM23 complex to allow protein translocation into the mitochondrial matrix.</text>
</comment>
<keyword evidence="6" id="KW-0809">Transit peptide</keyword>
<comment type="similarity">
    <text evidence="2 12">Belongs to the TIM21 family.</text>
</comment>
<evidence type="ECO:0000256" key="4">
    <source>
        <dbReference type="ARBA" id="ARBA00022692"/>
    </source>
</evidence>
<evidence type="ECO:0000313" key="14">
    <source>
        <dbReference type="EMBL" id="TPX11959.1"/>
    </source>
</evidence>
<dbReference type="Pfam" id="PF08294">
    <property type="entry name" value="TIM21"/>
    <property type="match status" value="1"/>
</dbReference>
<evidence type="ECO:0000256" key="3">
    <source>
        <dbReference type="ARBA" id="ARBA00020726"/>
    </source>
</evidence>
<evidence type="ECO:0000256" key="2">
    <source>
        <dbReference type="ARBA" id="ARBA00010867"/>
    </source>
</evidence>
<keyword evidence="8 12" id="KW-0496">Mitochondrion</keyword>
<dbReference type="InterPro" id="IPR038552">
    <property type="entry name" value="Tim21_IMS_sf"/>
</dbReference>
<accession>A0A507B3Q8</accession>
<evidence type="ECO:0000256" key="5">
    <source>
        <dbReference type="ARBA" id="ARBA00022792"/>
    </source>
</evidence>
<keyword evidence="12" id="KW-0653">Protein transport</keyword>
<dbReference type="PANTHER" id="PTHR13032">
    <property type="entry name" value="MITOCHONDRIAL IMPORT INNER MEMBRANE TRANSLOCASE SUBUNIT TIM21"/>
    <property type="match status" value="1"/>
</dbReference>
<dbReference type="InParanoid" id="A0A507B3Q8"/>
<proteinExistence type="inferred from homology"/>
<evidence type="ECO:0000256" key="13">
    <source>
        <dbReference type="SAM" id="MobiDB-lite"/>
    </source>
</evidence>
<keyword evidence="12" id="KW-0813">Transport</keyword>
<comment type="subcellular location">
    <subcellularLocation>
        <location evidence="1 12">Mitochondrion inner membrane</location>
        <topology evidence="1 12">Single-pass membrane protein</topology>
    </subcellularLocation>
</comment>
<evidence type="ECO:0000256" key="7">
    <source>
        <dbReference type="ARBA" id="ARBA00022989"/>
    </source>
</evidence>
<evidence type="ECO:0000256" key="1">
    <source>
        <dbReference type="ARBA" id="ARBA00004434"/>
    </source>
</evidence>
<comment type="caution">
    <text evidence="14">The sequence shown here is derived from an EMBL/GenBank/DDBJ whole genome shotgun (WGS) entry which is preliminary data.</text>
</comment>
<dbReference type="RefSeq" id="XP_030993670.1">
    <property type="nucleotide sequence ID" value="XM_031141986.1"/>
</dbReference>
<evidence type="ECO:0000256" key="10">
    <source>
        <dbReference type="ARBA" id="ARBA00060204"/>
    </source>
</evidence>
<name>A0A507B3Q8_9PEZI</name>
<keyword evidence="9" id="KW-0472">Membrane</keyword>
<dbReference type="Gene3D" id="3.10.450.320">
    <property type="entry name" value="Mitochondrial import inner membrane translocase subunit Tim21"/>
    <property type="match status" value="1"/>
</dbReference>
<dbReference type="GO" id="GO:0030150">
    <property type="term" value="P:protein import into mitochondrial matrix"/>
    <property type="evidence" value="ECO:0007669"/>
    <property type="project" value="UniProtKB-UniRule"/>
</dbReference>
<dbReference type="GeneID" id="41974709"/>
<keyword evidence="12" id="KW-0811">Translocation</keyword>
<feature type="region of interest" description="Disordered" evidence="13">
    <location>
        <begin position="36"/>
        <end position="55"/>
    </location>
</feature>
<evidence type="ECO:0000313" key="15">
    <source>
        <dbReference type="Proteomes" id="UP000319257"/>
    </source>
</evidence>
<dbReference type="OrthoDB" id="436405at2759"/>
<dbReference type="Proteomes" id="UP000319257">
    <property type="component" value="Unassembled WGS sequence"/>
</dbReference>
<evidence type="ECO:0000256" key="11">
    <source>
        <dbReference type="ARBA" id="ARBA00063758"/>
    </source>
</evidence>
<keyword evidence="4" id="KW-0812">Transmembrane</keyword>
<dbReference type="FunCoup" id="A0A507B3Q8">
    <property type="interactions" value="215"/>
</dbReference>
<organism evidence="14 15">
    <name type="scientific">Thyridium curvatum</name>
    <dbReference type="NCBI Taxonomy" id="1093900"/>
    <lineage>
        <taxon>Eukaryota</taxon>
        <taxon>Fungi</taxon>
        <taxon>Dikarya</taxon>
        <taxon>Ascomycota</taxon>
        <taxon>Pezizomycotina</taxon>
        <taxon>Sordariomycetes</taxon>
        <taxon>Sordariomycetidae</taxon>
        <taxon>Thyridiales</taxon>
        <taxon>Thyridiaceae</taxon>
        <taxon>Thyridium</taxon>
    </lineage>
</organism>
<dbReference type="EMBL" id="SKBQ01000044">
    <property type="protein sequence ID" value="TPX11959.1"/>
    <property type="molecule type" value="Genomic_DNA"/>
</dbReference>
<comment type="subunit">
    <text evidence="11">Component of the TIM23 complex, at least composed of TIM23, TIM17, TIM50 and TIM21.</text>
</comment>